<name>A0A146FQT0_ASPKA</name>
<reference evidence="1 2" key="1">
    <citation type="journal article" date="2016" name="DNA Res.">
        <title>Genome sequence of Aspergillus luchuensis NBRC 4314.</title>
        <authorList>
            <person name="Yamada O."/>
            <person name="Machida M."/>
            <person name="Hosoyama A."/>
            <person name="Goto M."/>
            <person name="Takahashi T."/>
            <person name="Futagami T."/>
            <person name="Yamagata Y."/>
            <person name="Takeuchi M."/>
            <person name="Kobayashi T."/>
            <person name="Koike H."/>
            <person name="Abe K."/>
            <person name="Asai K."/>
            <person name="Arita M."/>
            <person name="Fujita N."/>
            <person name="Fukuda K."/>
            <person name="Higa K."/>
            <person name="Horikawa H."/>
            <person name="Ishikawa T."/>
            <person name="Jinno K."/>
            <person name="Kato Y."/>
            <person name="Kirimura K."/>
            <person name="Mizutani O."/>
            <person name="Nakasone K."/>
            <person name="Sano M."/>
            <person name="Shiraishi Y."/>
            <person name="Tsukahara M."/>
            <person name="Gomi K."/>
        </authorList>
    </citation>
    <scope>NUCLEOTIDE SEQUENCE [LARGE SCALE GENOMIC DNA]</scope>
    <source>
        <strain evidence="1 2">RIB 2604</strain>
    </source>
</reference>
<organism evidence="1 2">
    <name type="scientific">Aspergillus kawachii</name>
    <name type="common">White koji mold</name>
    <name type="synonym">Aspergillus awamori var. kawachi</name>
    <dbReference type="NCBI Taxonomy" id="1069201"/>
    <lineage>
        <taxon>Eukaryota</taxon>
        <taxon>Fungi</taxon>
        <taxon>Dikarya</taxon>
        <taxon>Ascomycota</taxon>
        <taxon>Pezizomycotina</taxon>
        <taxon>Eurotiomycetes</taxon>
        <taxon>Eurotiomycetidae</taxon>
        <taxon>Eurotiales</taxon>
        <taxon>Aspergillaceae</taxon>
        <taxon>Aspergillus</taxon>
        <taxon>Aspergillus subgen. Circumdati</taxon>
    </lineage>
</organism>
<dbReference type="Proteomes" id="UP000075230">
    <property type="component" value="Unassembled WGS sequence"/>
</dbReference>
<proteinExistence type="predicted"/>
<keyword evidence="1" id="KW-0762">Sugar transport</keyword>
<keyword evidence="1" id="KW-0813">Transport</keyword>
<reference evidence="2" key="2">
    <citation type="submission" date="2016-02" db="EMBL/GenBank/DDBJ databases">
        <title>Genome sequencing of Aspergillus luchuensis NBRC 4314.</title>
        <authorList>
            <person name="Yamada O."/>
        </authorList>
    </citation>
    <scope>NUCLEOTIDE SEQUENCE [LARGE SCALE GENOMIC DNA]</scope>
    <source>
        <strain evidence="2">RIB 2604</strain>
    </source>
</reference>
<gene>
    <name evidence="1" type="ORF">RIB2604_02502360</name>
</gene>
<evidence type="ECO:0000313" key="2">
    <source>
        <dbReference type="Proteomes" id="UP000075230"/>
    </source>
</evidence>
<evidence type="ECO:0000313" key="1">
    <source>
        <dbReference type="EMBL" id="GAT28160.1"/>
    </source>
</evidence>
<sequence length="166" mass="18318">MVINTGPDRLPACRTLPSLPAAKLFRSGCETLIGCAGFIYHSEISVDKSNGAFCLGSMLVLPRITQHFRCPHNGRVPEIITWSGGRTLSAKRAALQGRRFARIAVAPLARLTLHLRCSNATMMGDVDFTGVECTCWVADLLRVRPQNRLKLARDDLYSRLHSVQSL</sequence>
<dbReference type="EMBL" id="BCWF01000024">
    <property type="protein sequence ID" value="GAT28160.1"/>
    <property type="molecule type" value="Genomic_DNA"/>
</dbReference>
<protein>
    <submittedName>
        <fullName evidence="1">Sugar transporter</fullName>
    </submittedName>
</protein>
<dbReference type="AlphaFoldDB" id="A0A146FQT0"/>
<accession>A0A146FQT0</accession>
<comment type="caution">
    <text evidence="1">The sequence shown here is derived from an EMBL/GenBank/DDBJ whole genome shotgun (WGS) entry which is preliminary data.</text>
</comment>